<comment type="caution">
    <text evidence="8">The sequence shown here is derived from an EMBL/GenBank/DDBJ whole genome shotgun (WGS) entry which is preliminary data.</text>
</comment>
<keyword evidence="6" id="KW-1003">Cell membrane</keyword>
<comment type="similarity">
    <text evidence="2 6">Belongs to the SURF1 family.</text>
</comment>
<dbReference type="OrthoDB" id="9807214at2"/>
<evidence type="ECO:0000313" key="9">
    <source>
        <dbReference type="Proteomes" id="UP000216913"/>
    </source>
</evidence>
<keyword evidence="5 6" id="KW-0472">Membrane</keyword>
<dbReference type="PANTHER" id="PTHR23427:SF2">
    <property type="entry name" value="SURFEIT LOCUS PROTEIN 1"/>
    <property type="match status" value="1"/>
</dbReference>
<evidence type="ECO:0000256" key="7">
    <source>
        <dbReference type="SAM" id="MobiDB-lite"/>
    </source>
</evidence>
<evidence type="ECO:0000256" key="1">
    <source>
        <dbReference type="ARBA" id="ARBA00004370"/>
    </source>
</evidence>
<keyword evidence="9" id="KW-1185">Reference proteome</keyword>
<sequence length="268" mass="29163">MLTRPDSLPPRPASDEPPRRPRGTLTLVILALIAAFLFAVLCTLGKWQVQRLAWKENLIAQVESRVHAPAVPAPARAEWAGLDNASAEYRHVQAQGVLRHDLQTLVQAATELGSGYWVMTPLQQADGSLIMVNRGFVLPGWRKRAPEAGTSEPVKVEGLLRMGEGPGGFLRENDAQADRWYSRDLPAIATRRGIDPALVAPYFIDAGASSARDPETAPVGGLTVLSFANHHLGYAITWFALALMVLVGAGIVAREELRTRRQQQASGR</sequence>
<protein>
    <recommendedName>
        <fullName evidence="6">SURF1-like protein</fullName>
    </recommendedName>
</protein>
<reference evidence="8 9" key="1">
    <citation type="submission" date="2017-05" db="EMBL/GenBank/DDBJ databases">
        <title>Complete and WGS of Bordetella genogroups.</title>
        <authorList>
            <person name="Spilker T."/>
            <person name="LiPuma J."/>
        </authorList>
    </citation>
    <scope>NUCLEOTIDE SEQUENCE [LARGE SCALE GENOMIC DNA]</scope>
    <source>
        <strain evidence="8 9">AU10456</strain>
    </source>
</reference>
<dbReference type="Pfam" id="PF02104">
    <property type="entry name" value="SURF1"/>
    <property type="match status" value="1"/>
</dbReference>
<dbReference type="GO" id="GO:0005886">
    <property type="term" value="C:plasma membrane"/>
    <property type="evidence" value="ECO:0007669"/>
    <property type="project" value="UniProtKB-SubCell"/>
</dbReference>
<name>A0A261TET6_9BORD</name>
<feature type="region of interest" description="Disordered" evidence="7">
    <location>
        <begin position="1"/>
        <end position="20"/>
    </location>
</feature>
<dbReference type="InterPro" id="IPR045214">
    <property type="entry name" value="Surf1/Surf4"/>
</dbReference>
<keyword evidence="3 6" id="KW-0812">Transmembrane</keyword>
<dbReference type="AlphaFoldDB" id="A0A261TET6"/>
<evidence type="ECO:0000256" key="4">
    <source>
        <dbReference type="ARBA" id="ARBA00022989"/>
    </source>
</evidence>
<evidence type="ECO:0000256" key="5">
    <source>
        <dbReference type="ARBA" id="ARBA00023136"/>
    </source>
</evidence>
<keyword evidence="4 6" id="KW-1133">Transmembrane helix</keyword>
<evidence type="ECO:0000256" key="6">
    <source>
        <dbReference type="RuleBase" id="RU363076"/>
    </source>
</evidence>
<dbReference type="PROSITE" id="PS50895">
    <property type="entry name" value="SURF1"/>
    <property type="match status" value="1"/>
</dbReference>
<evidence type="ECO:0000256" key="3">
    <source>
        <dbReference type="ARBA" id="ARBA00022692"/>
    </source>
</evidence>
<accession>A0A261TET6</accession>
<dbReference type="EMBL" id="NEVP01000010">
    <property type="protein sequence ID" value="OZI48166.1"/>
    <property type="molecule type" value="Genomic_DNA"/>
</dbReference>
<proteinExistence type="inferred from homology"/>
<evidence type="ECO:0000313" key="8">
    <source>
        <dbReference type="EMBL" id="OZI48166.1"/>
    </source>
</evidence>
<dbReference type="Proteomes" id="UP000216913">
    <property type="component" value="Unassembled WGS sequence"/>
</dbReference>
<dbReference type="PANTHER" id="PTHR23427">
    <property type="entry name" value="SURFEIT LOCUS PROTEIN"/>
    <property type="match status" value="1"/>
</dbReference>
<dbReference type="InterPro" id="IPR002994">
    <property type="entry name" value="Surf1/Shy1"/>
</dbReference>
<comment type="subcellular location">
    <subcellularLocation>
        <location evidence="6">Cell membrane</location>
        <topology evidence="6">Multi-pass membrane protein</topology>
    </subcellularLocation>
    <subcellularLocation>
        <location evidence="1">Membrane</location>
    </subcellularLocation>
</comment>
<feature type="transmembrane region" description="Helical" evidence="6">
    <location>
        <begin position="25"/>
        <end position="47"/>
    </location>
</feature>
<feature type="transmembrane region" description="Helical" evidence="6">
    <location>
        <begin position="232"/>
        <end position="253"/>
    </location>
</feature>
<evidence type="ECO:0000256" key="2">
    <source>
        <dbReference type="ARBA" id="ARBA00007165"/>
    </source>
</evidence>
<organism evidence="8 9">
    <name type="scientific">Bordetella genomosp. 5</name>
    <dbReference type="NCBI Taxonomy" id="1395608"/>
    <lineage>
        <taxon>Bacteria</taxon>
        <taxon>Pseudomonadati</taxon>
        <taxon>Pseudomonadota</taxon>
        <taxon>Betaproteobacteria</taxon>
        <taxon>Burkholderiales</taxon>
        <taxon>Alcaligenaceae</taxon>
        <taxon>Bordetella</taxon>
    </lineage>
</organism>
<gene>
    <name evidence="8" type="ORF">CAL25_16100</name>
</gene>
<dbReference type="CDD" id="cd06662">
    <property type="entry name" value="SURF1"/>
    <property type="match status" value="1"/>
</dbReference>